<dbReference type="AlphaFoldDB" id="A0A0G0VDN9"/>
<name>A0A0G0VDN9_9BACT</name>
<accession>A0A0G0VDN9</accession>
<dbReference type="EMBL" id="LCAW01000012">
    <property type="protein sequence ID" value="KKR99009.1"/>
    <property type="molecule type" value="Genomic_DNA"/>
</dbReference>
<comment type="caution">
    <text evidence="1">The sequence shown here is derived from an EMBL/GenBank/DDBJ whole genome shotgun (WGS) entry which is preliminary data.</text>
</comment>
<protein>
    <submittedName>
        <fullName evidence="1">Uncharacterized protein</fullName>
    </submittedName>
</protein>
<dbReference type="Proteomes" id="UP000033930">
    <property type="component" value="Unassembled WGS sequence"/>
</dbReference>
<proteinExistence type="predicted"/>
<organism evidence="1 2">
    <name type="scientific">Candidatus Uhrbacteria bacterium GW2011_GWC1_41_20</name>
    <dbReference type="NCBI Taxonomy" id="1618983"/>
    <lineage>
        <taxon>Bacteria</taxon>
        <taxon>Candidatus Uhriibacteriota</taxon>
    </lineage>
</organism>
<sequence length="92" mass="9925">MTKLANGQESTVLVPVVVIPVKVEFALGTVPIEVGNVTIAVAIHPDGAVKIYKISSVPPPFEYSPGCILFGKVIPLIPYTKYFHFWSNVSAL</sequence>
<evidence type="ECO:0000313" key="1">
    <source>
        <dbReference type="EMBL" id="KKR99009.1"/>
    </source>
</evidence>
<evidence type="ECO:0000313" key="2">
    <source>
        <dbReference type="Proteomes" id="UP000033930"/>
    </source>
</evidence>
<gene>
    <name evidence="1" type="ORF">UU50_C0012G0057</name>
</gene>
<reference evidence="1 2" key="1">
    <citation type="journal article" date="2015" name="Nature">
        <title>rRNA introns, odd ribosomes, and small enigmatic genomes across a large radiation of phyla.</title>
        <authorList>
            <person name="Brown C.T."/>
            <person name="Hug L.A."/>
            <person name="Thomas B.C."/>
            <person name="Sharon I."/>
            <person name="Castelle C.J."/>
            <person name="Singh A."/>
            <person name="Wilkins M.J."/>
            <person name="Williams K.H."/>
            <person name="Banfield J.F."/>
        </authorList>
    </citation>
    <scope>NUCLEOTIDE SEQUENCE [LARGE SCALE GENOMIC DNA]</scope>
</reference>